<name>A0AAW2IR52_9LAMI</name>
<evidence type="ECO:0000256" key="1">
    <source>
        <dbReference type="SAM" id="Phobius"/>
    </source>
</evidence>
<comment type="caution">
    <text evidence="2">The sequence shown here is derived from an EMBL/GenBank/DDBJ whole genome shotgun (WGS) entry which is preliminary data.</text>
</comment>
<dbReference type="AlphaFoldDB" id="A0AAW2IR52"/>
<organism evidence="2">
    <name type="scientific">Sesamum angustifolium</name>
    <dbReference type="NCBI Taxonomy" id="2727405"/>
    <lineage>
        <taxon>Eukaryota</taxon>
        <taxon>Viridiplantae</taxon>
        <taxon>Streptophyta</taxon>
        <taxon>Embryophyta</taxon>
        <taxon>Tracheophyta</taxon>
        <taxon>Spermatophyta</taxon>
        <taxon>Magnoliopsida</taxon>
        <taxon>eudicotyledons</taxon>
        <taxon>Gunneridae</taxon>
        <taxon>Pentapetalae</taxon>
        <taxon>asterids</taxon>
        <taxon>lamiids</taxon>
        <taxon>Lamiales</taxon>
        <taxon>Pedaliaceae</taxon>
        <taxon>Sesamum</taxon>
    </lineage>
</organism>
<dbReference type="EMBL" id="JACGWK010001639">
    <property type="protein sequence ID" value="KAL0284629.1"/>
    <property type="molecule type" value="Genomic_DNA"/>
</dbReference>
<keyword evidence="1" id="KW-1133">Transmembrane helix</keyword>
<accession>A0AAW2IR52</accession>
<feature type="transmembrane region" description="Helical" evidence="1">
    <location>
        <begin position="68"/>
        <end position="90"/>
    </location>
</feature>
<evidence type="ECO:0000313" key="2">
    <source>
        <dbReference type="EMBL" id="KAL0284629.1"/>
    </source>
</evidence>
<keyword evidence="1" id="KW-0472">Membrane</keyword>
<reference evidence="2" key="1">
    <citation type="submission" date="2020-06" db="EMBL/GenBank/DDBJ databases">
        <authorList>
            <person name="Li T."/>
            <person name="Hu X."/>
            <person name="Zhang T."/>
            <person name="Song X."/>
            <person name="Zhang H."/>
            <person name="Dai N."/>
            <person name="Sheng W."/>
            <person name="Hou X."/>
            <person name="Wei L."/>
        </authorList>
    </citation>
    <scope>NUCLEOTIDE SEQUENCE</scope>
    <source>
        <strain evidence="2">G01</strain>
        <tissue evidence="2">Leaf</tissue>
    </source>
</reference>
<sequence>MVSSGACTMGVGTSIGLLGQRHVFPVAEGGLGVQSLVDYVRAFSIKLWWQFRSKSYGRNTCMVATVKIYIRLLCLIIVIIPRFGIASVTFEMLRSLFSSRP</sequence>
<proteinExistence type="predicted"/>
<gene>
    <name evidence="2" type="ORF">Sangu_2817100</name>
</gene>
<protein>
    <submittedName>
        <fullName evidence="2">Uncharacterized protein</fullName>
    </submittedName>
</protein>
<keyword evidence="1" id="KW-0812">Transmembrane</keyword>
<reference evidence="2" key="2">
    <citation type="journal article" date="2024" name="Plant">
        <title>Genomic evolution and insights into agronomic trait innovations of Sesamum species.</title>
        <authorList>
            <person name="Miao H."/>
            <person name="Wang L."/>
            <person name="Qu L."/>
            <person name="Liu H."/>
            <person name="Sun Y."/>
            <person name="Le M."/>
            <person name="Wang Q."/>
            <person name="Wei S."/>
            <person name="Zheng Y."/>
            <person name="Lin W."/>
            <person name="Duan Y."/>
            <person name="Cao H."/>
            <person name="Xiong S."/>
            <person name="Wang X."/>
            <person name="Wei L."/>
            <person name="Li C."/>
            <person name="Ma Q."/>
            <person name="Ju M."/>
            <person name="Zhao R."/>
            <person name="Li G."/>
            <person name="Mu C."/>
            <person name="Tian Q."/>
            <person name="Mei H."/>
            <person name="Zhang T."/>
            <person name="Gao T."/>
            <person name="Zhang H."/>
        </authorList>
    </citation>
    <scope>NUCLEOTIDE SEQUENCE</scope>
    <source>
        <strain evidence="2">G01</strain>
    </source>
</reference>